<dbReference type="InterPro" id="IPR002847">
    <property type="entry name" value="F420-0_gamma-glut_ligase-dom"/>
</dbReference>
<dbReference type="EMBL" id="AEXL02000150">
    <property type="protein sequence ID" value="EIJ65102.1"/>
    <property type="molecule type" value="Genomic_DNA"/>
</dbReference>
<dbReference type="Pfam" id="PF01996">
    <property type="entry name" value="F420_ligase"/>
    <property type="match status" value="1"/>
</dbReference>
<dbReference type="PATRIC" id="fig|859350.6.peg.1834"/>
<dbReference type="PANTHER" id="PTHR47917">
    <property type="match status" value="1"/>
</dbReference>
<comment type="caution">
    <text evidence="2">The sequence shown here is derived from an EMBL/GenBank/DDBJ whole genome shotgun (WGS) entry which is preliminary data.</text>
</comment>
<dbReference type="Gene3D" id="3.30.1330.100">
    <property type="entry name" value="CofE-like"/>
    <property type="match status" value="1"/>
</dbReference>
<name>I3D059_9ARCH</name>
<feature type="domain" description="Coenzyme F420:L-glutamate ligase-like" evidence="1">
    <location>
        <begin position="16"/>
        <end position="224"/>
    </location>
</feature>
<dbReference type="PANTHER" id="PTHR47917:SF2">
    <property type="entry name" value="COENZYME F420:L-GLUTAMATE LIGASE-LIKE DOMAIN-CONTAINING PROTEIN"/>
    <property type="match status" value="1"/>
</dbReference>
<evidence type="ECO:0000313" key="3">
    <source>
        <dbReference type="Proteomes" id="UP000003423"/>
    </source>
</evidence>
<dbReference type="Gene3D" id="3.90.1660.10">
    <property type="entry name" value="CofE-like domain"/>
    <property type="match status" value="1"/>
</dbReference>
<dbReference type="RefSeq" id="WP_008301372.1">
    <property type="nucleotide sequence ID" value="NZ_AEXL02000150.1"/>
</dbReference>
<protein>
    <submittedName>
        <fullName evidence="2">Gamma-glutamyl ligase</fullName>
    </submittedName>
</protein>
<dbReference type="SUPFAM" id="SSF144010">
    <property type="entry name" value="CofE-like"/>
    <property type="match status" value="1"/>
</dbReference>
<dbReference type="GO" id="GO:0052618">
    <property type="term" value="F:coenzyme F420-0:L-glutamate ligase activity"/>
    <property type="evidence" value="ECO:0007669"/>
    <property type="project" value="TreeGrafter"/>
</dbReference>
<gene>
    <name evidence="2" type="ORF">BD31_I1078</name>
</gene>
<dbReference type="OrthoDB" id="11383at2157"/>
<keyword evidence="3" id="KW-1185">Reference proteome</keyword>
<reference evidence="2 3" key="1">
    <citation type="journal article" date="2012" name="J. Bacteriol.">
        <title>Genome sequence of "Candidatus Nitrosopumilus salaria" BD31, an ammonia-oxidizing archaeon from the San Francisco Bay estuary.</title>
        <authorList>
            <person name="Mosier A.C."/>
            <person name="Allen E.E."/>
            <person name="Kim M."/>
            <person name="Ferriera S."/>
            <person name="Francis C.A."/>
        </authorList>
    </citation>
    <scope>NUCLEOTIDE SEQUENCE [LARGE SCALE GENOMIC DNA]</scope>
    <source>
        <strain evidence="2 3">BD31</strain>
    </source>
</reference>
<organism evidence="2 3">
    <name type="scientific">Candidatus Nitrosopumilus salarius BD31</name>
    <dbReference type="NCBI Taxonomy" id="859350"/>
    <lineage>
        <taxon>Archaea</taxon>
        <taxon>Nitrososphaerota</taxon>
        <taxon>Nitrososphaeria</taxon>
        <taxon>Nitrosopumilales</taxon>
        <taxon>Nitrosopumilaceae</taxon>
        <taxon>Nitrosopumilus</taxon>
    </lineage>
</organism>
<dbReference type="Proteomes" id="UP000003423">
    <property type="component" value="Unassembled WGS sequence"/>
</dbReference>
<evidence type="ECO:0000313" key="2">
    <source>
        <dbReference type="EMBL" id="EIJ65102.1"/>
    </source>
</evidence>
<evidence type="ECO:0000259" key="1">
    <source>
        <dbReference type="Pfam" id="PF01996"/>
    </source>
</evidence>
<sequence>MSLTVIPLLADRRESEFDVFDVLLETLGKNNTGLQEGDVIVISTKYISNSQGRIIELEKIKASEQGIKISKKYQLKPEIAEIIVRESDKIFGGIGGFVITSSDNIMAPNAGIDKSNARKGKAILYPTDPYLTAEQIRRKIFLKYFIHVGIILADSRLMPARIGTSGVAVACAGIEPVLDMRAKRDLDGNPLKVTFQAVVDNLATIANHKMGEGAESKPFAIVRNSEAKLTDRKISPSETAISPDQCVYVRGLSNPPGN</sequence>
<proteinExistence type="predicted"/>
<keyword evidence="2" id="KW-0436">Ligase</keyword>
<accession>I3D059</accession>
<dbReference type="FunFam" id="3.90.1660.10:FF:000003">
    <property type="entry name" value="Coenzyme F420:L-glutamate ligase"/>
    <property type="match status" value="1"/>
</dbReference>
<dbReference type="AlphaFoldDB" id="I3D059"/>